<dbReference type="RefSeq" id="WP_249736572.1">
    <property type="nucleotide sequence ID" value="NZ_JAKNCJ010000001.1"/>
</dbReference>
<protein>
    <recommendedName>
        <fullName evidence="7 9">Uroporphyrinogen-III synthase</fullName>
        <ecNumber evidence="3 9">4.2.1.75</ecNumber>
    </recommendedName>
</protein>
<dbReference type="EMBL" id="JAKNCJ010000001">
    <property type="protein sequence ID" value="MCL6422473.1"/>
    <property type="molecule type" value="Genomic_DNA"/>
</dbReference>
<name>A0ABT0QXS4_9MICO</name>
<evidence type="ECO:0000256" key="4">
    <source>
        <dbReference type="ARBA" id="ARBA00023239"/>
    </source>
</evidence>
<dbReference type="PANTHER" id="PTHR38042">
    <property type="entry name" value="UROPORPHYRINOGEN-III SYNTHASE, CHLOROPLASTIC"/>
    <property type="match status" value="1"/>
</dbReference>
<dbReference type="Gene3D" id="3.40.50.10090">
    <property type="match status" value="2"/>
</dbReference>
<evidence type="ECO:0000259" key="10">
    <source>
        <dbReference type="Pfam" id="PF02602"/>
    </source>
</evidence>
<comment type="function">
    <text evidence="6 9">Catalyzes cyclization of the linear tetrapyrrole, hydroxymethylbilane, to the macrocyclic uroporphyrinogen III.</text>
</comment>
<dbReference type="SUPFAM" id="SSF69618">
    <property type="entry name" value="HemD-like"/>
    <property type="match status" value="1"/>
</dbReference>
<evidence type="ECO:0000313" key="12">
    <source>
        <dbReference type="Proteomes" id="UP001203761"/>
    </source>
</evidence>
<accession>A0ABT0QXS4</accession>
<sequence>MSPRVLVPRPVGRAEGLLSALAAQGLNGEHHPFLELVPEHDGDLREAVEDLAAGAFSWLVLTSPAAITALAALGEGPAAALDVPPSTRIAVVGDGTAEALRAAGQEPALIASGSGEALVREMPDPESGEETMLFAASSAAAPTVPDGLAQRGYRVRREIAYRPRAASVDPQAVRDLLHGRFAAILLTSSMIARMAASLPIHLSTQVVTIGAPTTSAAHAAGLRVDAEADRPDDAALARAARTAIDTATDTAKES</sequence>
<evidence type="ECO:0000256" key="6">
    <source>
        <dbReference type="ARBA" id="ARBA00037589"/>
    </source>
</evidence>
<comment type="caution">
    <text evidence="11">The sequence shown here is derived from an EMBL/GenBank/DDBJ whole genome shotgun (WGS) entry which is preliminary data.</text>
</comment>
<dbReference type="PANTHER" id="PTHR38042:SF1">
    <property type="entry name" value="UROPORPHYRINOGEN-III SYNTHASE, CHLOROPLASTIC"/>
    <property type="match status" value="1"/>
</dbReference>
<evidence type="ECO:0000256" key="7">
    <source>
        <dbReference type="ARBA" id="ARBA00040167"/>
    </source>
</evidence>
<evidence type="ECO:0000256" key="5">
    <source>
        <dbReference type="ARBA" id="ARBA00023244"/>
    </source>
</evidence>
<dbReference type="InterPro" id="IPR039793">
    <property type="entry name" value="UROS/Hem4"/>
</dbReference>
<organism evidence="11 12">
    <name type="scientific">Brachybacterium equifaecis</name>
    <dbReference type="NCBI Taxonomy" id="2910770"/>
    <lineage>
        <taxon>Bacteria</taxon>
        <taxon>Bacillati</taxon>
        <taxon>Actinomycetota</taxon>
        <taxon>Actinomycetes</taxon>
        <taxon>Micrococcales</taxon>
        <taxon>Dermabacteraceae</taxon>
        <taxon>Brachybacterium</taxon>
    </lineage>
</organism>
<dbReference type="Proteomes" id="UP001203761">
    <property type="component" value="Unassembled WGS sequence"/>
</dbReference>
<dbReference type="Pfam" id="PF02602">
    <property type="entry name" value="HEM4"/>
    <property type="match status" value="1"/>
</dbReference>
<reference evidence="11" key="1">
    <citation type="submission" date="2022-02" db="EMBL/GenBank/DDBJ databases">
        <authorList>
            <person name="Lee M."/>
            <person name="Kim S.-J."/>
            <person name="Jung M.-Y."/>
        </authorList>
    </citation>
    <scope>NUCLEOTIDE SEQUENCE</scope>
    <source>
        <strain evidence="11">JHP9</strain>
    </source>
</reference>
<dbReference type="EC" id="4.2.1.75" evidence="3 9"/>
<keyword evidence="5 9" id="KW-0627">Porphyrin biosynthesis</keyword>
<evidence type="ECO:0000256" key="1">
    <source>
        <dbReference type="ARBA" id="ARBA00004772"/>
    </source>
</evidence>
<evidence type="ECO:0000256" key="9">
    <source>
        <dbReference type="RuleBase" id="RU366031"/>
    </source>
</evidence>
<dbReference type="CDD" id="cd06578">
    <property type="entry name" value="HemD"/>
    <property type="match status" value="1"/>
</dbReference>
<evidence type="ECO:0000256" key="3">
    <source>
        <dbReference type="ARBA" id="ARBA00013109"/>
    </source>
</evidence>
<evidence type="ECO:0000313" key="11">
    <source>
        <dbReference type="EMBL" id="MCL6422473.1"/>
    </source>
</evidence>
<evidence type="ECO:0000256" key="2">
    <source>
        <dbReference type="ARBA" id="ARBA00008133"/>
    </source>
</evidence>
<evidence type="ECO:0000256" key="8">
    <source>
        <dbReference type="ARBA" id="ARBA00048617"/>
    </source>
</evidence>
<proteinExistence type="inferred from homology"/>
<dbReference type="InterPro" id="IPR036108">
    <property type="entry name" value="4pyrrol_syn_uPrphyn_synt_sf"/>
</dbReference>
<keyword evidence="4 9" id="KW-0456">Lyase</keyword>
<dbReference type="InterPro" id="IPR003754">
    <property type="entry name" value="4pyrrol_synth_uPrphyn_synth"/>
</dbReference>
<feature type="domain" description="Tetrapyrrole biosynthesis uroporphyrinogen III synthase" evidence="10">
    <location>
        <begin position="19"/>
        <end position="237"/>
    </location>
</feature>
<gene>
    <name evidence="11" type="ORF">Bequi_03580</name>
</gene>
<comment type="similarity">
    <text evidence="2 9">Belongs to the uroporphyrinogen-III synthase family.</text>
</comment>
<keyword evidence="12" id="KW-1185">Reference proteome</keyword>
<comment type="pathway">
    <text evidence="1 9">Porphyrin-containing compound metabolism; protoporphyrin-IX biosynthesis; coproporphyrinogen-III from 5-aminolevulinate: step 3/4.</text>
</comment>
<comment type="catalytic activity">
    <reaction evidence="8 9">
        <text>hydroxymethylbilane = uroporphyrinogen III + H2O</text>
        <dbReference type="Rhea" id="RHEA:18965"/>
        <dbReference type="ChEBI" id="CHEBI:15377"/>
        <dbReference type="ChEBI" id="CHEBI:57308"/>
        <dbReference type="ChEBI" id="CHEBI:57845"/>
        <dbReference type="EC" id="4.2.1.75"/>
    </reaction>
</comment>